<name>A0A0H4INS9_9CAUD</name>
<sequence>MKIKCSKCKTLLTEDLYYVKVSYDKYNYLTKASMRRVMTTDHNVSYSQSEYRMKKGLFYISKAQPAYNRTYCDHGIEGYYQVVKATKSRIVVGERSLLAGVVPLFKSGYGCCNYNMGEELICKCGNVVGEMYLDCFEDGSVELREGGVDRCY</sequence>
<dbReference type="RefSeq" id="YP_009225500.1">
    <property type="nucleotide sequence ID" value="NC_029094.1"/>
</dbReference>
<evidence type="ECO:0000313" key="1">
    <source>
        <dbReference type="EMBL" id="AKO60967.1"/>
    </source>
</evidence>
<dbReference type="EMBL" id="KR534323">
    <property type="protein sequence ID" value="AKO60967.1"/>
    <property type="molecule type" value="Genomic_DNA"/>
</dbReference>
<dbReference type="OrthoDB" id="36036at10239"/>
<proteinExistence type="predicted"/>
<protein>
    <submittedName>
        <fullName evidence="1">Uncharacterized protein</fullName>
    </submittedName>
</protein>
<keyword evidence="2" id="KW-1185">Reference proteome</keyword>
<dbReference type="GeneID" id="26796561"/>
<dbReference type="Proteomes" id="UP000202763">
    <property type="component" value="Segment"/>
</dbReference>
<accession>A0A0H4INS9</accession>
<reference evidence="1 2" key="1">
    <citation type="submission" date="2015-05" db="EMBL/GenBank/DDBJ databases">
        <authorList>
            <person name="Wang D.B."/>
            <person name="Wang M."/>
        </authorList>
    </citation>
    <scope>NUCLEOTIDE SEQUENCE [LARGE SCALE GENOMIC DNA]</scope>
</reference>
<dbReference type="KEGG" id="vg:26796561"/>
<evidence type="ECO:0000313" key="2">
    <source>
        <dbReference type="Proteomes" id="UP000202763"/>
    </source>
</evidence>
<organism evidence="1 2">
    <name type="scientific">Pseudoalteromonas phage H101</name>
    <dbReference type="NCBI Taxonomy" id="1654919"/>
    <lineage>
        <taxon>Viruses</taxon>
        <taxon>Duplodnaviria</taxon>
        <taxon>Heunggongvirae</taxon>
        <taxon>Uroviricota</taxon>
        <taxon>Caudoviricetes</taxon>
        <taxon>Shandongvirus</taxon>
        <taxon>Shandongvirus H101</taxon>
    </lineage>
</organism>